<feature type="domain" description="Protein kinase" evidence="2">
    <location>
        <begin position="94"/>
        <end position="176"/>
    </location>
</feature>
<protein>
    <submittedName>
        <fullName evidence="3">Calcium-dependent protein kinase 1</fullName>
    </submittedName>
</protein>
<feature type="binding site" evidence="1">
    <location>
        <position position="124"/>
    </location>
    <ligand>
        <name>ATP</name>
        <dbReference type="ChEBI" id="CHEBI:30616"/>
    </ligand>
</feature>
<keyword evidence="4" id="KW-1185">Reference proteome</keyword>
<evidence type="ECO:0000259" key="2">
    <source>
        <dbReference type="PROSITE" id="PS50011"/>
    </source>
</evidence>
<name>A0A1Q9CKK2_SYMMI</name>
<dbReference type="PANTHER" id="PTHR24345">
    <property type="entry name" value="SERINE/THREONINE-PROTEIN KINASE PLK"/>
    <property type="match status" value="1"/>
</dbReference>
<dbReference type="InterPro" id="IPR011009">
    <property type="entry name" value="Kinase-like_dom_sf"/>
</dbReference>
<dbReference type="AlphaFoldDB" id="A0A1Q9CKK2"/>
<keyword evidence="3" id="KW-0418">Kinase</keyword>
<dbReference type="PROSITE" id="PS50011">
    <property type="entry name" value="PROTEIN_KINASE_DOM"/>
    <property type="match status" value="1"/>
</dbReference>
<dbReference type="InterPro" id="IPR000719">
    <property type="entry name" value="Prot_kinase_dom"/>
</dbReference>
<dbReference type="GO" id="GO:0005634">
    <property type="term" value="C:nucleus"/>
    <property type="evidence" value="ECO:0007669"/>
    <property type="project" value="TreeGrafter"/>
</dbReference>
<dbReference type="GO" id="GO:0004672">
    <property type="term" value="F:protein kinase activity"/>
    <property type="evidence" value="ECO:0007669"/>
    <property type="project" value="InterPro"/>
</dbReference>
<evidence type="ECO:0000313" key="3">
    <source>
        <dbReference type="EMBL" id="OLP83387.1"/>
    </source>
</evidence>
<keyword evidence="1" id="KW-0547">Nucleotide-binding</keyword>
<organism evidence="3 4">
    <name type="scientific">Symbiodinium microadriaticum</name>
    <name type="common">Dinoflagellate</name>
    <name type="synonym">Zooxanthella microadriatica</name>
    <dbReference type="NCBI Taxonomy" id="2951"/>
    <lineage>
        <taxon>Eukaryota</taxon>
        <taxon>Sar</taxon>
        <taxon>Alveolata</taxon>
        <taxon>Dinophyceae</taxon>
        <taxon>Suessiales</taxon>
        <taxon>Symbiodiniaceae</taxon>
        <taxon>Symbiodinium</taxon>
    </lineage>
</organism>
<comment type="caution">
    <text evidence="3">The sequence shown here is derived from an EMBL/GenBank/DDBJ whole genome shotgun (WGS) entry which is preliminary data.</text>
</comment>
<dbReference type="OrthoDB" id="437987at2759"/>
<evidence type="ECO:0000313" key="4">
    <source>
        <dbReference type="Proteomes" id="UP000186817"/>
    </source>
</evidence>
<keyword evidence="1" id="KW-0067">ATP-binding</keyword>
<reference evidence="3 4" key="1">
    <citation type="submission" date="2016-02" db="EMBL/GenBank/DDBJ databases">
        <title>Genome analysis of coral dinoflagellate symbionts highlights evolutionary adaptations to a symbiotic lifestyle.</title>
        <authorList>
            <person name="Aranda M."/>
            <person name="Li Y."/>
            <person name="Liew Y.J."/>
            <person name="Baumgarten S."/>
            <person name="Simakov O."/>
            <person name="Wilson M."/>
            <person name="Piel J."/>
            <person name="Ashoor H."/>
            <person name="Bougouffa S."/>
            <person name="Bajic V.B."/>
            <person name="Ryu T."/>
            <person name="Ravasi T."/>
            <person name="Bayer T."/>
            <person name="Micklem G."/>
            <person name="Kim H."/>
            <person name="Bhak J."/>
            <person name="Lajeunesse T.C."/>
            <person name="Voolstra C.R."/>
        </authorList>
    </citation>
    <scope>NUCLEOTIDE SEQUENCE [LARGE SCALE GENOMIC DNA]</scope>
    <source>
        <strain evidence="3 4">CCMP2467</strain>
    </source>
</reference>
<evidence type="ECO:0000256" key="1">
    <source>
        <dbReference type="PROSITE-ProRule" id="PRU10141"/>
    </source>
</evidence>
<dbReference type="InterPro" id="IPR017441">
    <property type="entry name" value="Protein_kinase_ATP_BS"/>
</dbReference>
<dbReference type="GO" id="GO:0005524">
    <property type="term" value="F:ATP binding"/>
    <property type="evidence" value="ECO:0007669"/>
    <property type="project" value="UniProtKB-UniRule"/>
</dbReference>
<proteinExistence type="predicted"/>
<dbReference type="SUPFAM" id="SSF56112">
    <property type="entry name" value="Protein kinase-like (PK-like)"/>
    <property type="match status" value="1"/>
</dbReference>
<keyword evidence="3" id="KW-0808">Transferase</keyword>
<accession>A0A1Q9CKK2</accession>
<dbReference type="PROSITE" id="PS00107">
    <property type="entry name" value="PROTEIN_KINASE_ATP"/>
    <property type="match status" value="1"/>
</dbReference>
<dbReference type="EMBL" id="LSRX01001119">
    <property type="protein sequence ID" value="OLP83387.1"/>
    <property type="molecule type" value="Genomic_DNA"/>
</dbReference>
<dbReference type="Pfam" id="PF00069">
    <property type="entry name" value="Pkinase"/>
    <property type="match status" value="1"/>
</dbReference>
<sequence length="176" mass="19956">MFGSGVAALKGCRSSKVPRYRLPRVMLPNSRELPQLPWHLTPHRACYLTAMPAIFAGTSQGQKWSSTRLDYLWVLGAGAAARCRVSGKRFQDVYMTGRKLGEGSFGAVYEVAHRSNESTIRVCKVIQKSSADKAKTSHQRVREEFAVLKRLDHPHVVRIFEDFEDERSEEQGVFTW</sequence>
<dbReference type="Gene3D" id="3.30.200.20">
    <property type="entry name" value="Phosphorylase Kinase, domain 1"/>
    <property type="match status" value="1"/>
</dbReference>
<gene>
    <name evidence="3" type="primary">CPK1</name>
    <name evidence="3" type="ORF">AK812_SmicGene35845</name>
</gene>
<dbReference type="Proteomes" id="UP000186817">
    <property type="component" value="Unassembled WGS sequence"/>
</dbReference>